<dbReference type="Proteomes" id="UP000373449">
    <property type="component" value="Unassembled WGS sequence"/>
</dbReference>
<name>A0A484ZL90_9GAMM</name>
<feature type="transmembrane region" description="Helical" evidence="1">
    <location>
        <begin position="87"/>
        <end position="106"/>
    </location>
</feature>
<sequence length="158" mass="18406">MAPLARSGGSANLPLKSIFIRHCPYLRCRPVPLAKLKIRAVIINFTNCRLQIMQIRFHKVKNGVFSTIFTPPFLPALTLMAKHPCRYYVFPFYSLGAVRIFSYFILTRFQIRHAFHPLPLNRATTVKGLACIFMNIYRQRFCLTKTNYLIKFRSLCCQ</sequence>
<keyword evidence="1" id="KW-0472">Membrane</keyword>
<proteinExistence type="predicted"/>
<evidence type="ECO:0000313" key="2">
    <source>
        <dbReference type="EMBL" id="VFS49250.1"/>
    </source>
</evidence>
<accession>A0A484ZL90</accession>
<dbReference type="AlphaFoldDB" id="A0A484ZL90"/>
<evidence type="ECO:0000256" key="1">
    <source>
        <dbReference type="SAM" id="Phobius"/>
    </source>
</evidence>
<evidence type="ECO:0000313" key="3">
    <source>
        <dbReference type="Proteomes" id="UP000373449"/>
    </source>
</evidence>
<organism evidence="2 3">
    <name type="scientific">Budvicia aquatica</name>
    <dbReference type="NCBI Taxonomy" id="82979"/>
    <lineage>
        <taxon>Bacteria</taxon>
        <taxon>Pseudomonadati</taxon>
        <taxon>Pseudomonadota</taxon>
        <taxon>Gammaproteobacteria</taxon>
        <taxon>Enterobacterales</taxon>
        <taxon>Budviciaceae</taxon>
        <taxon>Budvicia</taxon>
    </lineage>
</organism>
<gene>
    <name evidence="2" type="ORF">NCTC12282_03714</name>
</gene>
<keyword evidence="1" id="KW-0812">Transmembrane</keyword>
<protein>
    <submittedName>
        <fullName evidence="2">Uncharacterized protein</fullName>
    </submittedName>
</protein>
<dbReference type="EMBL" id="CAADJA010000002">
    <property type="protein sequence ID" value="VFS49250.1"/>
    <property type="molecule type" value="Genomic_DNA"/>
</dbReference>
<keyword evidence="1" id="KW-1133">Transmembrane helix</keyword>
<reference evidence="2 3" key="1">
    <citation type="submission" date="2019-03" db="EMBL/GenBank/DDBJ databases">
        <authorList>
            <consortium name="Pathogen Informatics"/>
        </authorList>
    </citation>
    <scope>NUCLEOTIDE SEQUENCE [LARGE SCALE GENOMIC DNA]</scope>
    <source>
        <strain evidence="2 3">NCTC12282</strain>
    </source>
</reference>